<dbReference type="InterPro" id="IPR003111">
    <property type="entry name" value="Lon_prtase_N"/>
</dbReference>
<sequence>MTSDAALASPSPWTDPLPLFPLQAVLFPQGHLHLKVQEPRFIRLLTDAQRSQQPLGIICLRRGWNGSPQGERIELEEVGTLAQVRSIEVVAPDHVKAHCVGGQRFRYHRVARNAQSLWQAYDVQTLADDPVLKPRECFKDAMIALARTVAGLDIRHPGQFPPEDRRFTELGWVANRWSELLPIPLAARQELMALTDPVSRLEIINTFLRQKKLI</sequence>
<dbReference type="EMBL" id="CP022423">
    <property type="protein sequence ID" value="ASM78578.1"/>
    <property type="molecule type" value="Genomic_DNA"/>
</dbReference>
<dbReference type="PROSITE" id="PS51787">
    <property type="entry name" value="LON_N"/>
    <property type="match status" value="1"/>
</dbReference>
<dbReference type="InterPro" id="IPR046336">
    <property type="entry name" value="Lon_prtase_N_sf"/>
</dbReference>
<dbReference type="Proteomes" id="UP000199729">
    <property type="component" value="Chromosome"/>
</dbReference>
<proteinExistence type="predicted"/>
<evidence type="ECO:0000313" key="3">
    <source>
        <dbReference type="Proteomes" id="UP000199729"/>
    </source>
</evidence>
<dbReference type="SUPFAM" id="SSF88697">
    <property type="entry name" value="PUA domain-like"/>
    <property type="match status" value="1"/>
</dbReference>
<protein>
    <submittedName>
        <fullName evidence="2">Peptidase S16</fullName>
    </submittedName>
</protein>
<dbReference type="InterPro" id="IPR015947">
    <property type="entry name" value="PUA-like_sf"/>
</dbReference>
<dbReference type="RefSeq" id="WP_089417482.1">
    <property type="nucleotide sequence ID" value="NZ_CP022423.1"/>
</dbReference>
<dbReference type="OrthoDB" id="8558970at2"/>
<feature type="domain" description="Lon N-terminal" evidence="1">
    <location>
        <begin position="17"/>
        <end position="212"/>
    </location>
</feature>
<dbReference type="SMART" id="SM00464">
    <property type="entry name" value="LON"/>
    <property type="match status" value="1"/>
</dbReference>
<dbReference type="PANTHER" id="PTHR46732:SF8">
    <property type="entry name" value="ATP-DEPENDENT PROTEASE LA (LON) DOMAIN PROTEIN"/>
    <property type="match status" value="1"/>
</dbReference>
<dbReference type="Pfam" id="PF02190">
    <property type="entry name" value="LON_substr_bdg"/>
    <property type="match status" value="1"/>
</dbReference>
<dbReference type="Gene3D" id="1.10.4060.10">
    <property type="entry name" value="BPP1347 like domain"/>
    <property type="match status" value="1"/>
</dbReference>
<dbReference type="AlphaFoldDB" id="A0A221KHQ8"/>
<keyword evidence="3" id="KW-1185">Reference proteome</keyword>
<gene>
    <name evidence="2" type="ORF">VITFI_CDS2801</name>
</gene>
<accession>A0A221KHQ8</accession>
<dbReference type="Gene3D" id="2.30.130.40">
    <property type="entry name" value="LON domain-like"/>
    <property type="match status" value="1"/>
</dbReference>
<dbReference type="PANTHER" id="PTHR46732">
    <property type="entry name" value="ATP-DEPENDENT PROTEASE LA (LON) DOMAIN PROTEIN"/>
    <property type="match status" value="1"/>
</dbReference>
<reference evidence="2 3" key="1">
    <citation type="submission" date="2017-07" db="EMBL/GenBank/DDBJ databases">
        <title>Complete Genome Sequence of the cosmetic ferment Vitreoscilla filiformis (ATCC15551).</title>
        <authorList>
            <person name="Contreras S."/>
            <person name="Sagory-Zalkind P."/>
            <person name="Blanquart H."/>
            <person name="Iltis A."/>
            <person name="Morand S.C."/>
        </authorList>
    </citation>
    <scope>NUCLEOTIDE SEQUENCE [LARGE SCALE GENOMIC DNA]</scope>
    <source>
        <strain evidence="2 3">ATCC 15551</strain>
    </source>
</reference>
<organism evidence="2 3">
    <name type="scientific">Vitreoscilla filiformis</name>
    <dbReference type="NCBI Taxonomy" id="63"/>
    <lineage>
        <taxon>Bacteria</taxon>
        <taxon>Pseudomonadati</taxon>
        <taxon>Pseudomonadota</taxon>
        <taxon>Betaproteobacteria</taxon>
        <taxon>Neisseriales</taxon>
        <taxon>Neisseriaceae</taxon>
        <taxon>Vitreoscilla</taxon>
    </lineage>
</organism>
<dbReference type="KEGG" id="vff:VITFI_CDS2801"/>
<evidence type="ECO:0000313" key="2">
    <source>
        <dbReference type="EMBL" id="ASM78578.1"/>
    </source>
</evidence>
<name>A0A221KHQ8_VITFI</name>
<evidence type="ECO:0000259" key="1">
    <source>
        <dbReference type="PROSITE" id="PS51787"/>
    </source>
</evidence>